<keyword evidence="1" id="KW-0732">Signal</keyword>
<proteinExistence type="predicted"/>
<dbReference type="EMBL" id="JAACJL010000001">
    <property type="protein sequence ID" value="KAF4623385.1"/>
    <property type="molecule type" value="Genomic_DNA"/>
</dbReference>
<feature type="signal peptide" evidence="1">
    <location>
        <begin position="1"/>
        <end position="26"/>
    </location>
</feature>
<dbReference type="Proteomes" id="UP000521872">
    <property type="component" value="Unassembled WGS sequence"/>
</dbReference>
<accession>A0A8H4VWZ4</accession>
<organism evidence="2 3">
    <name type="scientific">Agrocybe pediades</name>
    <dbReference type="NCBI Taxonomy" id="84607"/>
    <lineage>
        <taxon>Eukaryota</taxon>
        <taxon>Fungi</taxon>
        <taxon>Dikarya</taxon>
        <taxon>Basidiomycota</taxon>
        <taxon>Agaricomycotina</taxon>
        <taxon>Agaricomycetes</taxon>
        <taxon>Agaricomycetidae</taxon>
        <taxon>Agaricales</taxon>
        <taxon>Agaricineae</taxon>
        <taxon>Strophariaceae</taxon>
        <taxon>Agrocybe</taxon>
    </lineage>
</organism>
<protein>
    <submittedName>
        <fullName evidence="2">Uncharacterized protein</fullName>
    </submittedName>
</protein>
<dbReference type="AlphaFoldDB" id="A0A8H4VWZ4"/>
<comment type="caution">
    <text evidence="2">The sequence shown here is derived from an EMBL/GenBank/DDBJ whole genome shotgun (WGS) entry which is preliminary data.</text>
</comment>
<gene>
    <name evidence="2" type="ORF">D9613_001836</name>
</gene>
<sequence>MSLTTRLMLRIASLFCVLSLSLSTIATPIPLPLPLMNADYSLSLTSVNRSGPLPRRLSTFPIKPFSSHKRDIDTLSDLYTYSDGANTNANSLRGLAANSASVGNDDYDFQQQYVSGLSDFDSNMKNFQVALAQASSDKGLENYDRQNDLETLLKNVINANKMMLSSTDTVIYNIPGIGPVLGPIVYDVKCIIDALLDATEDMSDAIINSLGPVLQSLLGKASATVCRAGVEVAGLCV</sequence>
<evidence type="ECO:0000256" key="1">
    <source>
        <dbReference type="SAM" id="SignalP"/>
    </source>
</evidence>
<keyword evidence="3" id="KW-1185">Reference proteome</keyword>
<feature type="chain" id="PRO_5034031109" evidence="1">
    <location>
        <begin position="27"/>
        <end position="237"/>
    </location>
</feature>
<name>A0A8H4VWZ4_9AGAR</name>
<reference evidence="2 3" key="1">
    <citation type="submission" date="2019-12" db="EMBL/GenBank/DDBJ databases">
        <authorList>
            <person name="Floudas D."/>
            <person name="Bentzer J."/>
            <person name="Ahren D."/>
            <person name="Johansson T."/>
            <person name="Persson P."/>
            <person name="Tunlid A."/>
        </authorList>
    </citation>
    <scope>NUCLEOTIDE SEQUENCE [LARGE SCALE GENOMIC DNA]</scope>
    <source>
        <strain evidence="2 3">CBS 102.39</strain>
    </source>
</reference>
<evidence type="ECO:0000313" key="2">
    <source>
        <dbReference type="EMBL" id="KAF4623385.1"/>
    </source>
</evidence>
<evidence type="ECO:0000313" key="3">
    <source>
        <dbReference type="Proteomes" id="UP000521872"/>
    </source>
</evidence>